<gene>
    <name evidence="2" type="ORF">QEH59_05675</name>
</gene>
<name>A0ABU1AGI8_9BACT</name>
<protein>
    <submittedName>
        <fullName evidence="2">ABC transporter permease</fullName>
    </submittedName>
</protein>
<feature type="transmembrane region" description="Helical" evidence="1">
    <location>
        <begin position="21"/>
        <end position="39"/>
    </location>
</feature>
<accession>A0ABU1AGI8</accession>
<reference evidence="2 3" key="1">
    <citation type="submission" date="2023-04" db="EMBL/GenBank/DDBJ databases">
        <title>A novel bacteria isolated from coastal sediment.</title>
        <authorList>
            <person name="Liu X.-J."/>
            <person name="Du Z.-J."/>
        </authorList>
    </citation>
    <scope>NUCLEOTIDE SEQUENCE [LARGE SCALE GENOMIC DNA]</scope>
    <source>
        <strain evidence="2 3">SDUM461004</strain>
    </source>
</reference>
<keyword evidence="1" id="KW-1133">Transmembrane helix</keyword>
<keyword evidence="1" id="KW-0812">Transmembrane</keyword>
<feature type="transmembrane region" description="Helical" evidence="1">
    <location>
        <begin position="232"/>
        <end position="250"/>
    </location>
</feature>
<feature type="transmembrane region" description="Helical" evidence="1">
    <location>
        <begin position="59"/>
        <end position="77"/>
    </location>
</feature>
<dbReference type="PANTHER" id="PTHR43471:SF12">
    <property type="entry name" value="HYPOTHETICAL MEMBRANE PROTEIN, CONSERVED"/>
    <property type="match status" value="1"/>
</dbReference>
<dbReference type="EMBL" id="JARXIC010000007">
    <property type="protein sequence ID" value="MDQ8193903.1"/>
    <property type="molecule type" value="Genomic_DNA"/>
</dbReference>
<proteinExistence type="predicted"/>
<organism evidence="2 3">
    <name type="scientific">Thalassobacterium sedimentorum</name>
    <dbReference type="NCBI Taxonomy" id="3041258"/>
    <lineage>
        <taxon>Bacteria</taxon>
        <taxon>Pseudomonadati</taxon>
        <taxon>Verrucomicrobiota</taxon>
        <taxon>Opitutia</taxon>
        <taxon>Puniceicoccales</taxon>
        <taxon>Coraliomargaritaceae</taxon>
        <taxon>Thalassobacterium</taxon>
    </lineage>
</organism>
<evidence type="ECO:0000313" key="3">
    <source>
        <dbReference type="Proteomes" id="UP001243717"/>
    </source>
</evidence>
<dbReference type="Pfam" id="PF12679">
    <property type="entry name" value="ABC2_membrane_2"/>
    <property type="match status" value="1"/>
</dbReference>
<dbReference type="Proteomes" id="UP001243717">
    <property type="component" value="Unassembled WGS sequence"/>
</dbReference>
<feature type="transmembrane region" description="Helical" evidence="1">
    <location>
        <begin position="143"/>
        <end position="163"/>
    </location>
</feature>
<keyword evidence="1" id="KW-0472">Membrane</keyword>
<dbReference type="PANTHER" id="PTHR43471">
    <property type="entry name" value="ABC TRANSPORTER PERMEASE"/>
    <property type="match status" value="1"/>
</dbReference>
<evidence type="ECO:0000256" key="1">
    <source>
        <dbReference type="SAM" id="Phobius"/>
    </source>
</evidence>
<feature type="transmembrane region" description="Helical" evidence="1">
    <location>
        <begin position="172"/>
        <end position="192"/>
    </location>
</feature>
<dbReference type="RefSeq" id="WP_308984390.1">
    <property type="nucleotide sequence ID" value="NZ_JARXIC010000007.1"/>
</dbReference>
<feature type="transmembrane region" description="Helical" evidence="1">
    <location>
        <begin position="98"/>
        <end position="123"/>
    </location>
</feature>
<sequence>MRHFFILLKHELRMLFISPPTYIAAVLFLSLMGFLYWAILRGMVNTPSETLPTVQFFSIFWIPVFFVVPLLTMRSIAGERSIGTLDTLMTTPTSRVAVILSKFAGAYLFYMLLWILTIGFPFITQKLYPHAAESGALLEIAPLAGSFLFLATSGLLFISIGIFSSSVTRSQLVAGMLSFTTLFVVIIGGQQMGNLADASGDLSAWAIATVNYLQIFEHLDDFSRGIIDTRPFFYYASTSFLLLGLSTLVIEAKA</sequence>
<comment type="caution">
    <text evidence="2">The sequence shown here is derived from an EMBL/GenBank/DDBJ whole genome shotgun (WGS) entry which is preliminary data.</text>
</comment>
<evidence type="ECO:0000313" key="2">
    <source>
        <dbReference type="EMBL" id="MDQ8193903.1"/>
    </source>
</evidence>
<keyword evidence="3" id="KW-1185">Reference proteome</keyword>